<keyword evidence="1" id="KW-0479">Metal-binding</keyword>
<dbReference type="Gene3D" id="3.30.1330.50">
    <property type="entry name" value="2-C-methyl-D-erythritol 2,4-cyclodiphosphate synthase"/>
    <property type="match status" value="1"/>
</dbReference>
<dbReference type="PANTHER" id="PTHR43181:SF1">
    <property type="entry name" value="2-C-METHYL-D-ERYTHRITOL 2,4-CYCLODIPHOSPHATE SYNTHASE, CHLOROPLASTIC"/>
    <property type="match status" value="1"/>
</dbReference>
<evidence type="ECO:0000256" key="2">
    <source>
        <dbReference type="ARBA" id="ARBA00023229"/>
    </source>
</evidence>
<feature type="domain" description="2-C-methyl-D-erythritol 2,4-cyclodiphosphate synthase" evidence="4">
    <location>
        <begin position="5"/>
        <end position="158"/>
    </location>
</feature>
<evidence type="ECO:0000256" key="1">
    <source>
        <dbReference type="ARBA" id="ARBA00022723"/>
    </source>
</evidence>
<dbReference type="NCBIfam" id="TIGR00151">
    <property type="entry name" value="ispF"/>
    <property type="match status" value="1"/>
</dbReference>
<organism evidence="5">
    <name type="scientific">marine metagenome</name>
    <dbReference type="NCBI Taxonomy" id="408172"/>
    <lineage>
        <taxon>unclassified sequences</taxon>
        <taxon>metagenomes</taxon>
        <taxon>ecological metagenomes</taxon>
    </lineage>
</organism>
<gene>
    <name evidence="5" type="ORF">METZ01_LOCUS273456</name>
</gene>
<proteinExistence type="inferred from homology"/>
<feature type="non-terminal residue" evidence="5">
    <location>
        <position position="1"/>
    </location>
</feature>
<dbReference type="InterPro" id="IPR003526">
    <property type="entry name" value="MECDP_synthase"/>
</dbReference>
<evidence type="ECO:0000259" key="4">
    <source>
        <dbReference type="Pfam" id="PF02542"/>
    </source>
</evidence>
<dbReference type="SUPFAM" id="SSF69765">
    <property type="entry name" value="IpsF-like"/>
    <property type="match status" value="1"/>
</dbReference>
<dbReference type="PANTHER" id="PTHR43181">
    <property type="entry name" value="2-C-METHYL-D-ERYTHRITOL 2,4-CYCLODIPHOSPHATE SYNTHASE, CHLOROPLASTIC"/>
    <property type="match status" value="1"/>
</dbReference>
<dbReference type="FunFam" id="3.30.1330.50:FF:000003">
    <property type="entry name" value="2-C-methyl-D-erythritol 2,4-cyclodiphosphate synthase"/>
    <property type="match status" value="1"/>
</dbReference>
<protein>
    <recommendedName>
        <fullName evidence="4">2-C-methyl-D-erythritol 2,4-cyclodiphosphate synthase domain-containing protein</fullName>
    </recommendedName>
</protein>
<dbReference type="CDD" id="cd00554">
    <property type="entry name" value="MECDP_synthase"/>
    <property type="match status" value="1"/>
</dbReference>
<reference evidence="5" key="1">
    <citation type="submission" date="2018-05" db="EMBL/GenBank/DDBJ databases">
        <authorList>
            <person name="Lanie J.A."/>
            <person name="Ng W.-L."/>
            <person name="Kazmierczak K.M."/>
            <person name="Andrzejewski T.M."/>
            <person name="Davidsen T.M."/>
            <person name="Wayne K.J."/>
            <person name="Tettelin H."/>
            <person name="Glass J.I."/>
            <person name="Rusch D."/>
            <person name="Podicherti R."/>
            <person name="Tsui H.-C.T."/>
            <person name="Winkler M.E."/>
        </authorList>
    </citation>
    <scope>NUCLEOTIDE SEQUENCE</scope>
</reference>
<dbReference type="AlphaFoldDB" id="A0A382KB15"/>
<dbReference type="Pfam" id="PF02542">
    <property type="entry name" value="YgbB"/>
    <property type="match status" value="1"/>
</dbReference>
<dbReference type="GO" id="GO:0008685">
    <property type="term" value="F:2-C-methyl-D-erythritol 2,4-cyclodiphosphate synthase activity"/>
    <property type="evidence" value="ECO:0007669"/>
    <property type="project" value="InterPro"/>
</dbReference>
<name>A0A382KB15_9ZZZZ</name>
<dbReference type="GO" id="GO:0046872">
    <property type="term" value="F:metal ion binding"/>
    <property type="evidence" value="ECO:0007669"/>
    <property type="project" value="UniProtKB-KW"/>
</dbReference>
<keyword evidence="3" id="KW-0456">Lyase</keyword>
<accession>A0A382KB15</accession>
<sequence>VNLPFRIGQGYDIHRFAKGRKLVLGGVEIPHERGLEGHSDADCLTHALADALLGALGLPDIGFYFPPNDPSLEGIDSMEILRKAKDECKAKGYIVGNVDATIIAEKPKMNPYIPMMKKRLSETLGITSAQVGVKATTNEGIGSIGQSEGIATHAVCLLMARTG</sequence>
<evidence type="ECO:0000313" key="5">
    <source>
        <dbReference type="EMBL" id="SVC20602.1"/>
    </source>
</evidence>
<dbReference type="EMBL" id="UINC01079004">
    <property type="protein sequence ID" value="SVC20602.1"/>
    <property type="molecule type" value="Genomic_DNA"/>
</dbReference>
<dbReference type="HAMAP" id="MF_00107">
    <property type="entry name" value="IspF"/>
    <property type="match status" value="1"/>
</dbReference>
<keyword evidence="2" id="KW-0414">Isoprene biosynthesis</keyword>
<evidence type="ECO:0000256" key="3">
    <source>
        <dbReference type="ARBA" id="ARBA00023239"/>
    </source>
</evidence>
<dbReference type="InterPro" id="IPR036571">
    <property type="entry name" value="MECDP_synthase_sf"/>
</dbReference>
<dbReference type="GO" id="GO:0016114">
    <property type="term" value="P:terpenoid biosynthetic process"/>
    <property type="evidence" value="ECO:0007669"/>
    <property type="project" value="InterPro"/>
</dbReference>